<feature type="region of interest" description="Disordered" evidence="1">
    <location>
        <begin position="24"/>
        <end position="90"/>
    </location>
</feature>
<protein>
    <submittedName>
        <fullName evidence="2">Uncharacterized protein</fullName>
    </submittedName>
</protein>
<evidence type="ECO:0000313" key="2">
    <source>
        <dbReference type="EMBL" id="KPV77387.1"/>
    </source>
</evidence>
<reference evidence="2 3" key="1">
    <citation type="journal article" date="2015" name="Front. Microbiol.">
        <title>Genome sequence of the plant growth promoting endophytic yeast Rhodotorula graminis WP1.</title>
        <authorList>
            <person name="Firrincieli A."/>
            <person name="Otillar R."/>
            <person name="Salamov A."/>
            <person name="Schmutz J."/>
            <person name="Khan Z."/>
            <person name="Redman R.S."/>
            <person name="Fleck N.D."/>
            <person name="Lindquist E."/>
            <person name="Grigoriev I.V."/>
            <person name="Doty S.L."/>
        </authorList>
    </citation>
    <scope>NUCLEOTIDE SEQUENCE [LARGE SCALE GENOMIC DNA]</scope>
    <source>
        <strain evidence="2 3">WP1</strain>
    </source>
</reference>
<feature type="compositionally biased region" description="Basic and acidic residues" evidence="1">
    <location>
        <begin position="73"/>
        <end position="90"/>
    </location>
</feature>
<proteinExistence type="predicted"/>
<evidence type="ECO:0000313" key="3">
    <source>
        <dbReference type="Proteomes" id="UP000053890"/>
    </source>
</evidence>
<feature type="compositionally biased region" description="Low complexity" evidence="1">
    <location>
        <begin position="24"/>
        <end position="35"/>
    </location>
</feature>
<feature type="compositionally biased region" description="Low complexity" evidence="1">
    <location>
        <begin position="110"/>
        <end position="131"/>
    </location>
</feature>
<dbReference type="RefSeq" id="XP_018273436.1">
    <property type="nucleotide sequence ID" value="XM_018415737.1"/>
</dbReference>
<dbReference type="OrthoDB" id="2525845at2759"/>
<dbReference type="PANTHER" id="PTHR48125">
    <property type="entry name" value="LP07818P1"/>
    <property type="match status" value="1"/>
</dbReference>
<name>A0A194S9V2_RHOGW</name>
<keyword evidence="3" id="KW-1185">Reference proteome</keyword>
<feature type="region of interest" description="Disordered" evidence="1">
    <location>
        <begin position="103"/>
        <end position="162"/>
    </location>
</feature>
<dbReference type="PANTHER" id="PTHR48125:SF12">
    <property type="entry name" value="AT HOOK TRANSCRIPTION FACTOR FAMILY-RELATED"/>
    <property type="match status" value="1"/>
</dbReference>
<dbReference type="GeneID" id="28976185"/>
<evidence type="ECO:0000256" key="1">
    <source>
        <dbReference type="SAM" id="MobiDB-lite"/>
    </source>
</evidence>
<sequence length="887" mass="95014">MLSSAVRPSAQLAARASSCALCAVRRSSPRSTTSSTPPPSTAPSRSHALPTTLGKRGAASLAQAGDRVDQDDDHLGQAHDDHAPPEQHKAEEAMANLINELAHEQQEQQAAAEAASSTSTSSPTSPSTAAPPSSPLPAADPSPSSSTAAPPPPPPPPAAPPAAELTLKSLLEPSVQHGGPTLDDLRAVRPKRFTIPDATSPDSHRLVYRKAWESAVARFDRAFNKRQLADFAGEYGLALDLTDPRLRTGTKGKKQKYWKSKRIDQMTKRELIHTILVLEFHMVDPDTIPSAKSGPRTSEAFPLDDRALFLLLSPKSRTIPNLTRQLGVNVAFRRNPKTSVVELVLNGSKASVAAAKEELELLEHTCARGEFTLPGPASTLRPEVYQAISRTAKAFLAPGPLPNTLAASAIEPKLVERAERLVNAAFALHLERTSTSLFASLPANLDSLKYAMYPFSPLLAPPQHQTGGTPHFARVKTLSLAQPARGDDPAHDPDATALSELLEWSERMRLERTARQALFVPQGSGAHVGDAPSVWKLLRAPFAAEGEGEAQPERVAVRARFGHVAWPLYRSRGALDGAGEDQVELGPAFSGVWAFGRFAQWAESQLKRIKTVFIPSPPTGILDSTRVLDPLPAAPTVSPFASLLNPASASISRTDAGAHLARQTADVLSGPALESTLVRRWTYRSTGAVEKGAAPRRVEIEFELDNEGELPSVREMRVVRSEVRVVRENKVDVMVPTGAQDAQFSMSSTTVISPGEYPTSLDERTMTFHAPPPIHLSLLGHSFMLDTDHLVRRTVITPAASSSTSASASRDDGADAPATSLVTVQEAWHSLTRDGTRGTDVFALVGEGDVRGLQGDGTWKRGLEEVERRCLGRGSGVKRGGGGGGRR</sequence>
<feature type="compositionally biased region" description="Pro residues" evidence="1">
    <location>
        <begin position="149"/>
        <end position="160"/>
    </location>
</feature>
<dbReference type="OMA" id="GHVAWPL"/>
<dbReference type="AlphaFoldDB" id="A0A194S9V2"/>
<dbReference type="Proteomes" id="UP000053890">
    <property type="component" value="Unassembled WGS sequence"/>
</dbReference>
<dbReference type="EMBL" id="KQ474074">
    <property type="protein sequence ID" value="KPV77387.1"/>
    <property type="molecule type" value="Genomic_DNA"/>
</dbReference>
<gene>
    <name evidence="2" type="ORF">RHOBADRAFT_51248</name>
</gene>
<accession>A0A194S9V2</accession>
<organism evidence="2 3">
    <name type="scientific">Rhodotorula graminis (strain WP1)</name>
    <dbReference type="NCBI Taxonomy" id="578459"/>
    <lineage>
        <taxon>Eukaryota</taxon>
        <taxon>Fungi</taxon>
        <taxon>Dikarya</taxon>
        <taxon>Basidiomycota</taxon>
        <taxon>Pucciniomycotina</taxon>
        <taxon>Microbotryomycetes</taxon>
        <taxon>Sporidiobolales</taxon>
        <taxon>Sporidiobolaceae</taxon>
        <taxon>Rhodotorula</taxon>
    </lineage>
</organism>